<evidence type="ECO:0000313" key="2">
    <source>
        <dbReference type="Proteomes" id="UP001589738"/>
    </source>
</evidence>
<comment type="caution">
    <text evidence="1">The sequence shown here is derived from an EMBL/GenBank/DDBJ whole genome shotgun (WGS) entry which is preliminary data.</text>
</comment>
<dbReference type="EMBL" id="JBHLUU010000112">
    <property type="protein sequence ID" value="MFC0476846.1"/>
    <property type="molecule type" value="Genomic_DNA"/>
</dbReference>
<sequence>MSTFNFDHFNRVVEEKKVEVLHQRREQNYIYMAIQQKLPINDIDWSAFERPHITDVIEELEEAITDENDDGEISLDPNHPYTQMLMLSSKISGLEDVHKVRATSPFPFL</sequence>
<gene>
    <name evidence="1" type="ORF">ACFFHF_16710</name>
</gene>
<protein>
    <submittedName>
        <fullName evidence="1">Uncharacterized protein</fullName>
    </submittedName>
</protein>
<dbReference type="Proteomes" id="UP001589738">
    <property type="component" value="Unassembled WGS sequence"/>
</dbReference>
<accession>A0ABV6KU37</accession>
<organism evidence="1 2">
    <name type="scientific">Robertmurraya beringensis</name>
    <dbReference type="NCBI Taxonomy" id="641660"/>
    <lineage>
        <taxon>Bacteria</taxon>
        <taxon>Bacillati</taxon>
        <taxon>Bacillota</taxon>
        <taxon>Bacilli</taxon>
        <taxon>Bacillales</taxon>
        <taxon>Bacillaceae</taxon>
        <taxon>Robertmurraya</taxon>
    </lineage>
</organism>
<name>A0ABV6KU37_9BACI</name>
<proteinExistence type="predicted"/>
<keyword evidence="2" id="KW-1185">Reference proteome</keyword>
<evidence type="ECO:0000313" key="1">
    <source>
        <dbReference type="EMBL" id="MFC0476846.1"/>
    </source>
</evidence>
<reference evidence="1 2" key="1">
    <citation type="submission" date="2024-09" db="EMBL/GenBank/DDBJ databases">
        <authorList>
            <person name="Sun Q."/>
            <person name="Mori K."/>
        </authorList>
    </citation>
    <scope>NUCLEOTIDE SEQUENCE [LARGE SCALE GENOMIC DNA]</scope>
    <source>
        <strain evidence="1 2">CGMCC 1.9126</strain>
    </source>
</reference>
<dbReference type="RefSeq" id="WP_160549277.1">
    <property type="nucleotide sequence ID" value="NZ_JBHLUU010000112.1"/>
</dbReference>